<keyword evidence="3" id="KW-1185">Reference proteome</keyword>
<evidence type="ECO:0000313" key="3">
    <source>
        <dbReference type="Proteomes" id="UP001362999"/>
    </source>
</evidence>
<feature type="compositionally biased region" description="Gly residues" evidence="1">
    <location>
        <begin position="56"/>
        <end position="74"/>
    </location>
</feature>
<evidence type="ECO:0000256" key="1">
    <source>
        <dbReference type="SAM" id="MobiDB-lite"/>
    </source>
</evidence>
<dbReference type="EMBL" id="JAWWNJ010000012">
    <property type="protein sequence ID" value="KAK7043564.1"/>
    <property type="molecule type" value="Genomic_DNA"/>
</dbReference>
<organism evidence="2 3">
    <name type="scientific">Favolaschia claudopus</name>
    <dbReference type="NCBI Taxonomy" id="2862362"/>
    <lineage>
        <taxon>Eukaryota</taxon>
        <taxon>Fungi</taxon>
        <taxon>Dikarya</taxon>
        <taxon>Basidiomycota</taxon>
        <taxon>Agaricomycotina</taxon>
        <taxon>Agaricomycetes</taxon>
        <taxon>Agaricomycetidae</taxon>
        <taxon>Agaricales</taxon>
        <taxon>Marasmiineae</taxon>
        <taxon>Mycenaceae</taxon>
        <taxon>Favolaschia</taxon>
    </lineage>
</organism>
<protein>
    <submittedName>
        <fullName evidence="2">Uncharacterized protein</fullName>
    </submittedName>
</protein>
<proteinExistence type="predicted"/>
<reference evidence="2 3" key="1">
    <citation type="journal article" date="2024" name="J Genomics">
        <title>Draft genome sequencing and assembly of Favolaschia claudopus CIRM-BRFM 2984 isolated from oak limbs.</title>
        <authorList>
            <person name="Navarro D."/>
            <person name="Drula E."/>
            <person name="Chaduli D."/>
            <person name="Cazenave R."/>
            <person name="Ahrendt S."/>
            <person name="Wang J."/>
            <person name="Lipzen A."/>
            <person name="Daum C."/>
            <person name="Barry K."/>
            <person name="Grigoriev I.V."/>
            <person name="Favel A."/>
            <person name="Rosso M.N."/>
            <person name="Martin F."/>
        </authorList>
    </citation>
    <scope>NUCLEOTIDE SEQUENCE [LARGE SCALE GENOMIC DNA]</scope>
    <source>
        <strain evidence="2 3">CIRM-BRFM 2984</strain>
    </source>
</reference>
<sequence length="204" mass="20952">MVVTGVAPSAARLERMAEAEAPLMMFVSGSRVLVPVIDSGGAEAEASGTECRRGRGGSGAGDEDGGGAGGGDGNGRQWAGVGGVEMFAGERTVLTSGESEKSICWRMGEAAAAAHGHGYAAAMNVEDARGRRWVPNEAASEQMGQGSTIEQCAAAASTSRRRQKCERARVAINGVSCAQSMGGEATVRQGKRQVGVQTPRVRRL</sequence>
<comment type="caution">
    <text evidence="2">The sequence shown here is derived from an EMBL/GenBank/DDBJ whole genome shotgun (WGS) entry which is preliminary data.</text>
</comment>
<evidence type="ECO:0000313" key="2">
    <source>
        <dbReference type="EMBL" id="KAK7043564.1"/>
    </source>
</evidence>
<name>A0AAW0CX94_9AGAR</name>
<dbReference type="AlphaFoldDB" id="A0AAW0CX94"/>
<feature type="region of interest" description="Disordered" evidence="1">
    <location>
        <begin position="42"/>
        <end position="78"/>
    </location>
</feature>
<accession>A0AAW0CX94</accession>
<gene>
    <name evidence="2" type="ORF">R3P38DRAFT_2767607</name>
</gene>
<dbReference type="Proteomes" id="UP001362999">
    <property type="component" value="Unassembled WGS sequence"/>
</dbReference>